<dbReference type="GO" id="GO:0005886">
    <property type="term" value="C:plasma membrane"/>
    <property type="evidence" value="ECO:0007669"/>
    <property type="project" value="TreeGrafter"/>
</dbReference>
<dbReference type="PANTHER" id="PTHR32309">
    <property type="entry name" value="TYROSINE-PROTEIN KINASE"/>
    <property type="match status" value="1"/>
</dbReference>
<dbReference type="InterPro" id="IPR050445">
    <property type="entry name" value="Bact_polysacc_biosynth/exp"/>
</dbReference>
<proteinExistence type="predicted"/>
<dbReference type="PATRIC" id="fig|69.6.peg.2420"/>
<reference evidence="1 2" key="1">
    <citation type="submission" date="2015-11" db="EMBL/GenBank/DDBJ databases">
        <title>Genome sequences of Lysobacter enzymogenes strain C3 and Lysobacter antibioticus ATCC 29479.</title>
        <authorList>
            <person name="Kobayashi D.Y."/>
        </authorList>
    </citation>
    <scope>NUCLEOTIDE SEQUENCE [LARGE SCALE GENOMIC DNA]</scope>
    <source>
        <strain evidence="1 2">C3</strain>
    </source>
</reference>
<organism evidence="1 2">
    <name type="scientific">Lysobacter enzymogenes</name>
    <dbReference type="NCBI Taxonomy" id="69"/>
    <lineage>
        <taxon>Bacteria</taxon>
        <taxon>Pseudomonadati</taxon>
        <taxon>Pseudomonadota</taxon>
        <taxon>Gammaproteobacteria</taxon>
        <taxon>Lysobacterales</taxon>
        <taxon>Lysobacteraceae</taxon>
        <taxon>Lysobacter</taxon>
    </lineage>
</organism>
<evidence type="ECO:0000313" key="2">
    <source>
        <dbReference type="Proteomes" id="UP000061569"/>
    </source>
</evidence>
<name>A0A0S2DHP7_LYSEN</name>
<dbReference type="PANTHER" id="PTHR32309:SF13">
    <property type="entry name" value="FERRIC ENTEROBACTIN TRANSPORT PROTEIN FEPE"/>
    <property type="match status" value="1"/>
</dbReference>
<dbReference type="OrthoDB" id="7250902at2"/>
<sequence length="499" mass="55133">MDLDLDRDPAARPAPSAAPSAASALREWLEIAFRDKRRIAAAFALCFGLTVLAALLPTARYQSEASVLVRLGHEYVYVADNTDGSSGGAMPLMFDRTEALSAETQILASRDLIAEVVRHVGLGRLYPDIARQREDSDRPKLDQAVERFRQGLDAQLLKGATVIQIGFSHRDPALAQAALRTLLQTYLARRAAVFSDGQVRFLEGQVAAVDKRLQRAEQDLSRFKRAHGIVDYGQQIGLLLQQGNELESRLNDTDQQARTASERAKTLTRLANATPANLVQFSESLGDPQVPRQLLELRLKEQGLRSRYVDDNPLVVNAGNDVATAEAFIRDQRKAPPTTVRTGRNPVREAAELDLLRARSDESALAGSRKALQDTLQQLRRRADELSRQQIELAALSREQKLLEDSYGNYARKLEAARITEAREQKQRTTVSVLQAASWPLKAKSARLPILAIGLCLSVVAALLVAFLSQALRSSFQSPEQLERAFGLPVLATLPRVQR</sequence>
<dbReference type="AlphaFoldDB" id="A0A0S2DHP7"/>
<gene>
    <name evidence="1" type="ORF">GLE_2458</name>
</gene>
<dbReference type="Proteomes" id="UP000061569">
    <property type="component" value="Chromosome"/>
</dbReference>
<evidence type="ECO:0000313" key="1">
    <source>
        <dbReference type="EMBL" id="ALN57807.1"/>
    </source>
</evidence>
<dbReference type="STRING" id="69.GLE_2458"/>
<dbReference type="EMBL" id="CP013140">
    <property type="protein sequence ID" value="ALN57807.1"/>
    <property type="molecule type" value="Genomic_DNA"/>
</dbReference>
<dbReference type="GO" id="GO:0004713">
    <property type="term" value="F:protein tyrosine kinase activity"/>
    <property type="evidence" value="ECO:0007669"/>
    <property type="project" value="TreeGrafter"/>
</dbReference>
<dbReference type="KEGG" id="lez:GLE_2458"/>
<accession>A0A0S2DHP7</accession>
<protein>
    <submittedName>
        <fullName evidence="1">Chain length determinant protein</fullName>
    </submittedName>
</protein>